<reference evidence="2 3" key="1">
    <citation type="submission" date="2018-10" db="EMBL/GenBank/DDBJ databases">
        <title>Lactobacillus sp. R7 and Lactobacillus sp. R19 isolated from fermented mustard green product of Taiwan.</title>
        <authorList>
            <person name="Lin S.-T."/>
        </authorList>
    </citation>
    <scope>NUCLEOTIDE SEQUENCE [LARGE SCALE GENOMIC DNA]</scope>
    <source>
        <strain evidence="2 3">BCRC 81129</strain>
    </source>
</reference>
<keyword evidence="1" id="KW-0812">Transmembrane</keyword>
<dbReference type="Proteomes" id="UP000297348">
    <property type="component" value="Unassembled WGS sequence"/>
</dbReference>
<organism evidence="2 3">
    <name type="scientific">Levilactobacillus suantsaiihabitans</name>
    <dbReference type="NCBI Taxonomy" id="2487722"/>
    <lineage>
        <taxon>Bacteria</taxon>
        <taxon>Bacillati</taxon>
        <taxon>Bacillota</taxon>
        <taxon>Bacilli</taxon>
        <taxon>Lactobacillales</taxon>
        <taxon>Lactobacillaceae</taxon>
        <taxon>Levilactobacillus</taxon>
    </lineage>
</organism>
<keyword evidence="3" id="KW-1185">Reference proteome</keyword>
<name>A0A4Z0J983_9LACO</name>
<keyword evidence="1" id="KW-1133">Transmembrane helix</keyword>
<sequence length="68" mass="8047">MWHQKTRNHRQGWVLPDALLAVSVVATSVMLAQGFLQTTHRLEHQRQVQLQRVRRQHDDALKRWLAAQ</sequence>
<proteinExistence type="predicted"/>
<dbReference type="RefSeq" id="WP_135367720.1">
    <property type="nucleotide sequence ID" value="NZ_RKLX01000006.1"/>
</dbReference>
<dbReference type="EMBL" id="RKLX01000006">
    <property type="protein sequence ID" value="TGD19300.1"/>
    <property type="molecule type" value="Genomic_DNA"/>
</dbReference>
<protein>
    <submittedName>
        <fullName evidence="2">Uncharacterized protein</fullName>
    </submittedName>
</protein>
<accession>A0A4Z0J983</accession>
<comment type="caution">
    <text evidence="2">The sequence shown here is derived from an EMBL/GenBank/DDBJ whole genome shotgun (WGS) entry which is preliminary data.</text>
</comment>
<gene>
    <name evidence="2" type="ORF">EGT51_05355</name>
</gene>
<evidence type="ECO:0000313" key="2">
    <source>
        <dbReference type="EMBL" id="TGD19300.1"/>
    </source>
</evidence>
<keyword evidence="1" id="KW-0472">Membrane</keyword>
<evidence type="ECO:0000313" key="3">
    <source>
        <dbReference type="Proteomes" id="UP000297348"/>
    </source>
</evidence>
<feature type="transmembrane region" description="Helical" evidence="1">
    <location>
        <begin position="12"/>
        <end position="36"/>
    </location>
</feature>
<evidence type="ECO:0000256" key="1">
    <source>
        <dbReference type="SAM" id="Phobius"/>
    </source>
</evidence>
<dbReference type="AlphaFoldDB" id="A0A4Z0J983"/>